<gene>
    <name evidence="2" type="ORF">DPMN_161009</name>
</gene>
<name>A0A9D4IPA0_DREPO</name>
<protein>
    <submittedName>
        <fullName evidence="2">Uncharacterized protein</fullName>
    </submittedName>
</protein>
<feature type="region of interest" description="Disordered" evidence="1">
    <location>
        <begin position="1"/>
        <end position="32"/>
    </location>
</feature>
<sequence length="100" mass="10773">MLDGDSRYVRVEGSTSKPGNEPEDALLPESGPVSCWQPVDSDPLPRLTLNILSAGDALVTKLQMTVRGVTIVMVEYLPSSFMPVSLNCHSSVKSELFAGH</sequence>
<evidence type="ECO:0000313" key="2">
    <source>
        <dbReference type="EMBL" id="KAH3783081.1"/>
    </source>
</evidence>
<evidence type="ECO:0000313" key="3">
    <source>
        <dbReference type="Proteomes" id="UP000828390"/>
    </source>
</evidence>
<reference evidence="2" key="1">
    <citation type="journal article" date="2019" name="bioRxiv">
        <title>The Genome of the Zebra Mussel, Dreissena polymorpha: A Resource for Invasive Species Research.</title>
        <authorList>
            <person name="McCartney M.A."/>
            <person name="Auch B."/>
            <person name="Kono T."/>
            <person name="Mallez S."/>
            <person name="Zhang Y."/>
            <person name="Obille A."/>
            <person name="Becker A."/>
            <person name="Abrahante J.E."/>
            <person name="Garbe J."/>
            <person name="Badalamenti J.P."/>
            <person name="Herman A."/>
            <person name="Mangelson H."/>
            <person name="Liachko I."/>
            <person name="Sullivan S."/>
            <person name="Sone E.D."/>
            <person name="Koren S."/>
            <person name="Silverstein K.A.T."/>
            <person name="Beckman K.B."/>
            <person name="Gohl D.M."/>
        </authorList>
    </citation>
    <scope>NUCLEOTIDE SEQUENCE</scope>
    <source>
        <strain evidence="2">Duluth1</strain>
        <tissue evidence="2">Whole animal</tissue>
    </source>
</reference>
<organism evidence="2 3">
    <name type="scientific">Dreissena polymorpha</name>
    <name type="common">Zebra mussel</name>
    <name type="synonym">Mytilus polymorpha</name>
    <dbReference type="NCBI Taxonomy" id="45954"/>
    <lineage>
        <taxon>Eukaryota</taxon>
        <taxon>Metazoa</taxon>
        <taxon>Spiralia</taxon>
        <taxon>Lophotrochozoa</taxon>
        <taxon>Mollusca</taxon>
        <taxon>Bivalvia</taxon>
        <taxon>Autobranchia</taxon>
        <taxon>Heteroconchia</taxon>
        <taxon>Euheterodonta</taxon>
        <taxon>Imparidentia</taxon>
        <taxon>Neoheterodontei</taxon>
        <taxon>Myida</taxon>
        <taxon>Dreissenoidea</taxon>
        <taxon>Dreissenidae</taxon>
        <taxon>Dreissena</taxon>
    </lineage>
</organism>
<evidence type="ECO:0000256" key="1">
    <source>
        <dbReference type="SAM" id="MobiDB-lite"/>
    </source>
</evidence>
<feature type="compositionally biased region" description="Basic and acidic residues" evidence="1">
    <location>
        <begin position="1"/>
        <end position="10"/>
    </location>
</feature>
<dbReference type="Proteomes" id="UP000828390">
    <property type="component" value="Unassembled WGS sequence"/>
</dbReference>
<proteinExistence type="predicted"/>
<dbReference type="EMBL" id="JAIWYP010000008">
    <property type="protein sequence ID" value="KAH3783081.1"/>
    <property type="molecule type" value="Genomic_DNA"/>
</dbReference>
<comment type="caution">
    <text evidence="2">The sequence shown here is derived from an EMBL/GenBank/DDBJ whole genome shotgun (WGS) entry which is preliminary data.</text>
</comment>
<keyword evidence="3" id="KW-1185">Reference proteome</keyword>
<reference evidence="2" key="2">
    <citation type="submission" date="2020-11" db="EMBL/GenBank/DDBJ databases">
        <authorList>
            <person name="McCartney M.A."/>
            <person name="Auch B."/>
            <person name="Kono T."/>
            <person name="Mallez S."/>
            <person name="Becker A."/>
            <person name="Gohl D.M."/>
            <person name="Silverstein K.A.T."/>
            <person name="Koren S."/>
            <person name="Bechman K.B."/>
            <person name="Herman A."/>
            <person name="Abrahante J.E."/>
            <person name="Garbe J."/>
        </authorList>
    </citation>
    <scope>NUCLEOTIDE SEQUENCE</scope>
    <source>
        <strain evidence="2">Duluth1</strain>
        <tissue evidence="2">Whole animal</tissue>
    </source>
</reference>
<accession>A0A9D4IPA0</accession>
<dbReference type="AlphaFoldDB" id="A0A9D4IPA0"/>